<dbReference type="PANTHER" id="PTHR42896:SF2">
    <property type="entry name" value="CBBY-LIKE PROTEIN"/>
    <property type="match status" value="1"/>
</dbReference>
<dbReference type="InterPro" id="IPR023214">
    <property type="entry name" value="HAD_sf"/>
</dbReference>
<dbReference type="GO" id="GO:0016787">
    <property type="term" value="F:hydrolase activity"/>
    <property type="evidence" value="ECO:0007669"/>
    <property type="project" value="InterPro"/>
</dbReference>
<dbReference type="AlphaFoldDB" id="U2EK80"/>
<dbReference type="PRINTS" id="PR00413">
    <property type="entry name" value="HADHALOGNASE"/>
</dbReference>
<dbReference type="SUPFAM" id="SSF56784">
    <property type="entry name" value="HAD-like"/>
    <property type="match status" value="1"/>
</dbReference>
<dbReference type="InterPro" id="IPR036412">
    <property type="entry name" value="HAD-like_sf"/>
</dbReference>
<dbReference type="InterPro" id="IPR023198">
    <property type="entry name" value="PGP-like_dom2"/>
</dbReference>
<organism evidence="1 2">
    <name type="scientific">Salinisphaera shabanensis E1L3A</name>
    <dbReference type="NCBI Taxonomy" id="1033802"/>
    <lineage>
        <taxon>Bacteria</taxon>
        <taxon>Pseudomonadati</taxon>
        <taxon>Pseudomonadota</taxon>
        <taxon>Gammaproteobacteria</taxon>
        <taxon>Salinisphaerales</taxon>
        <taxon>Salinisphaeraceae</taxon>
        <taxon>Salinisphaera</taxon>
    </lineage>
</organism>
<dbReference type="GO" id="GO:0008801">
    <property type="term" value="F:beta-phosphoglucomutase activity"/>
    <property type="evidence" value="ECO:0007669"/>
    <property type="project" value="UniProtKB-EC"/>
</dbReference>
<evidence type="ECO:0000313" key="2">
    <source>
        <dbReference type="Proteomes" id="UP000006242"/>
    </source>
</evidence>
<dbReference type="SFLD" id="SFLDG01129">
    <property type="entry name" value="C1.5:_HAD__Beta-PGM__Phosphata"/>
    <property type="match status" value="1"/>
</dbReference>
<name>U2EK80_9GAMM</name>
<gene>
    <name evidence="1" type="ORF">SSPSH_002385</name>
</gene>
<keyword evidence="1" id="KW-0413">Isomerase</keyword>
<reference evidence="1 2" key="1">
    <citation type="journal article" date="2011" name="J. Bacteriol.">
        <title>Genome sequence of Salinisphaera shabanensis, a gammaproteobacterium from the harsh, variable environment of the brine-seawater interface of the Shaban Deep in the Red Sea.</title>
        <authorList>
            <person name="Antunes A."/>
            <person name="Alam I."/>
            <person name="Bajic V.B."/>
            <person name="Stingl U."/>
        </authorList>
    </citation>
    <scope>NUCLEOTIDE SEQUENCE [LARGE SCALE GENOMIC DNA]</scope>
    <source>
        <strain evidence="1 2">E1L3A</strain>
    </source>
</reference>
<dbReference type="EC" id="5.4.2.6" evidence="1"/>
<dbReference type="Gene3D" id="3.40.50.1000">
    <property type="entry name" value="HAD superfamily/HAD-like"/>
    <property type="match status" value="1"/>
</dbReference>
<comment type="caution">
    <text evidence="1">The sequence shown here is derived from an EMBL/GenBank/DDBJ whole genome shotgun (WGS) entry which is preliminary data.</text>
</comment>
<dbReference type="SFLD" id="SFLDS00003">
    <property type="entry name" value="Haloacid_Dehalogenase"/>
    <property type="match status" value="1"/>
</dbReference>
<dbReference type="InterPro" id="IPR044999">
    <property type="entry name" value="CbbY-like"/>
</dbReference>
<dbReference type="EMBL" id="AFNV02000016">
    <property type="protein sequence ID" value="ERJ18677.1"/>
    <property type="molecule type" value="Genomic_DNA"/>
</dbReference>
<sequence>MVLANLRLPQTPAVSGFLSMTLGALLFDVDGTLADTEPEGHLPAYNRAFKEYGLDWRWTKKLYRKLLLISGGRERINHYLDSYEPELGPNDERVREDRDSWVAELHQSKSRYFRDRLRKGRVPLRAGVARLIREAGESGLRIAIVTNATRATLEPFLAYALGDELLSYIELTVCGDEVDNKKPAPDVYRMACERLGCDPGECIAIEDSNAGVRAAHGAQVPALVTVNADTRDQVFDSASAVLDSLGEPDLPVTILKSPGFDFDYVNLDVLRRINNEAAPASAD</sequence>
<reference evidence="1 2" key="2">
    <citation type="journal article" date="2013" name="PLoS ONE">
        <title>INDIGO - INtegrated Data Warehouse of MIcrobial GenOmes with Examples from the Red Sea Extremophiles.</title>
        <authorList>
            <person name="Alam I."/>
            <person name="Antunes A."/>
            <person name="Kamau A.A."/>
            <person name="Ba Alawi W."/>
            <person name="Kalkatawi M."/>
            <person name="Stingl U."/>
            <person name="Bajic V.B."/>
        </authorList>
    </citation>
    <scope>NUCLEOTIDE SEQUENCE [LARGE SCALE GENOMIC DNA]</scope>
    <source>
        <strain evidence="1 2">E1L3A</strain>
    </source>
</reference>
<proteinExistence type="predicted"/>
<dbReference type="Pfam" id="PF00702">
    <property type="entry name" value="Hydrolase"/>
    <property type="match status" value="1"/>
</dbReference>
<dbReference type="PANTHER" id="PTHR42896">
    <property type="entry name" value="XYLULOSE-1,5-BISPHOSPHATE (XUBP) PHOSPHATASE"/>
    <property type="match status" value="1"/>
</dbReference>
<dbReference type="NCBIfam" id="TIGR01509">
    <property type="entry name" value="HAD-SF-IA-v3"/>
    <property type="match status" value="1"/>
</dbReference>
<keyword evidence="2" id="KW-1185">Reference proteome</keyword>
<dbReference type="InterPro" id="IPR006439">
    <property type="entry name" value="HAD-SF_hydro_IA"/>
</dbReference>
<evidence type="ECO:0000313" key="1">
    <source>
        <dbReference type="EMBL" id="ERJ18677.1"/>
    </source>
</evidence>
<dbReference type="Gene3D" id="1.10.150.240">
    <property type="entry name" value="Putative phosphatase, domain 2"/>
    <property type="match status" value="1"/>
</dbReference>
<dbReference type="Proteomes" id="UP000006242">
    <property type="component" value="Unassembled WGS sequence"/>
</dbReference>
<dbReference type="STRING" id="1033802.SSPSH_002385"/>
<protein>
    <submittedName>
        <fullName evidence="1">CbbY family protein</fullName>
        <ecNumber evidence="1">5.4.2.6</ecNumber>
    </submittedName>
</protein>
<dbReference type="eggNOG" id="COG0637">
    <property type="taxonomic scope" value="Bacteria"/>
</dbReference>
<accession>U2EK80</accession>